<keyword evidence="4 5" id="KW-0175">Coiled coil</keyword>
<keyword evidence="2" id="KW-0963">Cytoplasm</keyword>
<dbReference type="InterPro" id="IPR032023">
    <property type="entry name" value="GCC2_Rab_bind"/>
</dbReference>
<evidence type="ECO:0000256" key="4">
    <source>
        <dbReference type="ARBA" id="ARBA00023054"/>
    </source>
</evidence>
<dbReference type="InterPro" id="IPR051841">
    <property type="entry name" value="MT-Golgi_org_protein"/>
</dbReference>
<dbReference type="PROSITE" id="PS50913">
    <property type="entry name" value="GRIP"/>
    <property type="match status" value="1"/>
</dbReference>
<keyword evidence="9" id="KW-1185">Reference proteome</keyword>
<dbReference type="SMART" id="SM00755">
    <property type="entry name" value="Grip"/>
    <property type="match status" value="1"/>
</dbReference>
<feature type="region of interest" description="Disordered" evidence="6">
    <location>
        <begin position="1"/>
        <end position="22"/>
    </location>
</feature>
<evidence type="ECO:0000256" key="3">
    <source>
        <dbReference type="ARBA" id="ARBA00022553"/>
    </source>
</evidence>
<organism evidence="8 9">
    <name type="scientific">Chiloscyllium punctatum</name>
    <name type="common">Brownbanded bambooshark</name>
    <name type="synonym">Hemiscyllium punctatum</name>
    <dbReference type="NCBI Taxonomy" id="137246"/>
    <lineage>
        <taxon>Eukaryota</taxon>
        <taxon>Metazoa</taxon>
        <taxon>Chordata</taxon>
        <taxon>Craniata</taxon>
        <taxon>Vertebrata</taxon>
        <taxon>Chondrichthyes</taxon>
        <taxon>Elasmobranchii</taxon>
        <taxon>Galeomorphii</taxon>
        <taxon>Galeoidea</taxon>
        <taxon>Orectolobiformes</taxon>
        <taxon>Hemiscylliidae</taxon>
        <taxon>Chiloscyllium</taxon>
    </lineage>
</organism>
<sequence>MEESGQDGVPSPAVPGAGKSKLDTLPKEELIKFAKKQVMLLQKTKSKCTALENEIEQLRTKPAVDTNDAVIQELTTRLDSVLLEKAEAQQSALSLRKELEKNKEELKDARSREIEFQEEMKSLKNQHLSKIEALNGELEDVRAKHTKEVTSLENEFQASNQKHSIHIGKLEQQLEIFSVRQTEAERLEEELNRVKIAYEDQISQLKQQVEAGVEKQEEEIRKLHESHRDTVAKMESKMKDLQKELEIMEISHHEEVTTLNKQLESAIKTHEKEIQVLEQDLTEKHSIKEKSLENEQITNKTNYECQLNELKEELRKMTEEQTKVPKEIPSEATIESNEQMKHLENYVKKLELQESLFQDKLLYMKDEKEKLELELYHTKEEFFHEREDWEFKINELQLSKEEYMNAVAKLTDELQSINDRCEMAVAQHSYEMQITTQQNKKEISALEQTLNAAAEKEKLQSLLEIDNLKKQCQTLLEEKEEIVLQYENLRKTMESLQTELGESASKISYEFEVMKQQQSDEIHDLQQKLRKVFNEKDSLLETINKLQAEDEEAKELKQTVSNLQEMNQELVSSMQKKEGNLNDLQEQVGTLIREKEELVSVVNDSEGSIDSLKQSLVIEEGKCAELEQQIQVLDKDKCELKQRLDEIAHQMLTAVLEKESTCQKLSEMENRLRAIITEKEHLDTQTKNLEGFIAKLEKEKEALQKETAMACLQNENLGANEEKLQDLSKQLQIQIQERDSLQLAAGIEKQKINDVRLAISSILEQEIFSFTNDVPELDVLEALQLLKETITKFREEKQSVTLQCNERIQQLQQELELQSNANRDQQAELSSLIDDLQKERTLLQRHLDEAQFDKEGLQKDLLELQNLSEKITQENEDLLVQIQNVTEKLDNLKTEKQEQNEKTEKETTEEKEEQLKCQLNEKESELSKFKEELQKLKDLMQKTSNEENILQSTIVELNNKMVALEKVNNDKENRINKIKAVAVKAKKELDASKKQVLQLTEEMEIIKSERDRLSSSMKDIMQGAESYKNLLLEYEKQGEELDMEKSRASNSERQVEELTQHLHACLQQHKQLASDKEDMFAHLGTLQSNVKQLEAKVLESEKAKNAVEKELEALKLLKEQVSKENHALLKDVEELKKQLQNEKQLLQQTAQELELVRKDAQKSTLMDMEIADYERLVKELNQKITDRDNRIVEVVDEMTSCKQKLETMDCEIKSLHLALEEYKEKNTKMKQILVKTKKELTDSKRAEGEQLAVQAAIKGELEAHQQQVENYKIQVAELIAENHKLQEQLRQTNEQNHRRVNAFTQKIAALQEECNVAKSEQAATVMDFESYKVRVHNVLKQQKSRSVAQNEHDLTQEEKEQLQKVVDQLKAKLQETHCSLQANAGELQAVQLEHDLLLERHNKILQETVSKEAEIREKLCCVQSENVLLKSEHAQTVSQMTAQNEAAQKSFCEQIQNLQEDHKKTVEMLQKQLTKMEAQIFQLQTESSLANPAPLEPPGKILRDRRNVETSVIDINSIDRGEGEGMEMTETESVSSSNTQVASLEQLLTSPETALDIAQWQPEPTKEEITQKLNTATKSIDHLNGLLRETEATNAILMEQITLLKNEVRRLERNQEREKSIANLEYLKNVILKFMFLNAGSEKQSLLPVIDTMLQLSPEERSKLSAIAQGEDESTSRSSGWASYFQNWSGL</sequence>
<feature type="domain" description="GRIP" evidence="7">
    <location>
        <begin position="1617"/>
        <end position="1667"/>
    </location>
</feature>
<keyword evidence="3" id="KW-0597">Phosphoprotein</keyword>
<evidence type="ECO:0000313" key="9">
    <source>
        <dbReference type="Proteomes" id="UP000287033"/>
    </source>
</evidence>
<evidence type="ECO:0000256" key="6">
    <source>
        <dbReference type="SAM" id="MobiDB-lite"/>
    </source>
</evidence>
<feature type="region of interest" description="Disordered" evidence="6">
    <location>
        <begin position="893"/>
        <end position="912"/>
    </location>
</feature>
<name>A0A401S2I1_CHIPU</name>
<dbReference type="GO" id="GO:0005794">
    <property type="term" value="C:Golgi apparatus"/>
    <property type="evidence" value="ECO:0007669"/>
    <property type="project" value="TreeGrafter"/>
</dbReference>
<feature type="coiled-coil region" evidence="5">
    <location>
        <begin position="41"/>
        <end position="320"/>
    </location>
</feature>
<dbReference type="FunFam" id="1.10.220.60:FF:000003">
    <property type="entry name" value="GRIP and coiled-coil domain-containing protein 2"/>
    <property type="match status" value="1"/>
</dbReference>
<dbReference type="OrthoDB" id="1926336at2759"/>
<dbReference type="GO" id="GO:0034499">
    <property type="term" value="P:late endosome to Golgi transport"/>
    <property type="evidence" value="ECO:0007669"/>
    <property type="project" value="TreeGrafter"/>
</dbReference>
<protein>
    <recommendedName>
        <fullName evidence="7">GRIP domain-containing protein</fullName>
    </recommendedName>
</protein>
<dbReference type="Pfam" id="PF16704">
    <property type="entry name" value="Rab_bind"/>
    <property type="match status" value="1"/>
</dbReference>
<dbReference type="InterPro" id="IPR000237">
    <property type="entry name" value="GRIP_dom"/>
</dbReference>
<feature type="coiled-coil region" evidence="5">
    <location>
        <begin position="393"/>
        <end position="636"/>
    </location>
</feature>
<evidence type="ECO:0000313" key="8">
    <source>
        <dbReference type="EMBL" id="GCC24572.1"/>
    </source>
</evidence>
<dbReference type="OMA" id="TEANHFE"/>
<accession>A0A401S2I1</accession>
<gene>
    <name evidence="8" type="ORF">chiPu_0002974</name>
</gene>
<evidence type="ECO:0000259" key="7">
    <source>
        <dbReference type="PROSITE" id="PS50913"/>
    </source>
</evidence>
<reference evidence="8 9" key="1">
    <citation type="journal article" date="2018" name="Nat. Ecol. Evol.">
        <title>Shark genomes provide insights into elasmobranch evolution and the origin of vertebrates.</title>
        <authorList>
            <person name="Hara Y"/>
            <person name="Yamaguchi K"/>
            <person name="Onimaru K"/>
            <person name="Kadota M"/>
            <person name="Koyanagi M"/>
            <person name="Keeley SD"/>
            <person name="Tatsumi K"/>
            <person name="Tanaka K"/>
            <person name="Motone F"/>
            <person name="Kageyama Y"/>
            <person name="Nozu R"/>
            <person name="Adachi N"/>
            <person name="Nishimura O"/>
            <person name="Nakagawa R"/>
            <person name="Tanegashima C"/>
            <person name="Kiyatake I"/>
            <person name="Matsumoto R"/>
            <person name="Murakumo K"/>
            <person name="Nishida K"/>
            <person name="Terakita A"/>
            <person name="Kuratani S"/>
            <person name="Sato K"/>
            <person name="Hyodo S Kuraku.S."/>
        </authorList>
    </citation>
    <scope>NUCLEOTIDE SEQUENCE [LARGE SCALE GENOMIC DNA]</scope>
</reference>
<comment type="subcellular location">
    <subcellularLocation>
        <location evidence="1">Cytoplasm</location>
    </subcellularLocation>
</comment>
<dbReference type="STRING" id="137246.A0A401S2I1"/>
<evidence type="ECO:0000256" key="1">
    <source>
        <dbReference type="ARBA" id="ARBA00004496"/>
    </source>
</evidence>
<evidence type="ECO:0000256" key="2">
    <source>
        <dbReference type="ARBA" id="ARBA00022490"/>
    </source>
</evidence>
<dbReference type="Gene3D" id="1.10.220.60">
    <property type="entry name" value="GRIP domain"/>
    <property type="match status" value="1"/>
</dbReference>
<dbReference type="EMBL" id="BEZZ01000061">
    <property type="protein sequence ID" value="GCC24572.1"/>
    <property type="molecule type" value="Genomic_DNA"/>
</dbReference>
<feature type="coiled-coil region" evidence="5">
    <location>
        <begin position="665"/>
        <end position="744"/>
    </location>
</feature>
<comment type="caution">
    <text evidence="8">The sequence shown here is derived from an EMBL/GenBank/DDBJ whole genome shotgun (WGS) entry which is preliminary data.</text>
</comment>
<evidence type="ECO:0000256" key="5">
    <source>
        <dbReference type="SAM" id="Coils"/>
    </source>
</evidence>
<dbReference type="PANTHER" id="PTHR18902:SF25">
    <property type="entry name" value="GRIP AND COILED-COIL DOMAIN-CONTAINING PROTEIN 2"/>
    <property type="match status" value="1"/>
</dbReference>
<feature type="coiled-coil region" evidence="5">
    <location>
        <begin position="1587"/>
        <end position="1621"/>
    </location>
</feature>
<feature type="coiled-coil region" evidence="5">
    <location>
        <begin position="1452"/>
        <end position="1486"/>
    </location>
</feature>
<dbReference type="Proteomes" id="UP000287033">
    <property type="component" value="Unassembled WGS sequence"/>
</dbReference>
<dbReference type="PANTHER" id="PTHR18902">
    <property type="entry name" value="NUCLEAR MITOTIC APPARATUS PROTEIN 1-RELATED"/>
    <property type="match status" value="1"/>
</dbReference>
<feature type="coiled-coil region" evidence="5">
    <location>
        <begin position="1345"/>
        <end position="1379"/>
    </location>
</feature>
<proteinExistence type="predicted"/>
<dbReference type="Pfam" id="PF01465">
    <property type="entry name" value="GRIP"/>
    <property type="match status" value="1"/>
</dbReference>